<reference evidence="2" key="1">
    <citation type="journal article" date="2019" name="Int. J. Syst. Evol. Microbiol.">
        <title>The Global Catalogue of Microorganisms (GCM) 10K type strain sequencing project: providing services to taxonomists for standard genome sequencing and annotation.</title>
        <authorList>
            <consortium name="The Broad Institute Genomics Platform"/>
            <consortium name="The Broad Institute Genome Sequencing Center for Infectious Disease"/>
            <person name="Wu L."/>
            <person name="Ma J."/>
        </authorList>
    </citation>
    <scope>NUCLEOTIDE SEQUENCE [LARGE SCALE GENOMIC DNA]</scope>
    <source>
        <strain evidence="2">ZS-22-S1</strain>
    </source>
</reference>
<dbReference type="InterPro" id="IPR046274">
    <property type="entry name" value="DUF6307"/>
</dbReference>
<sequence length="52" mass="5826">MTDTKFVSRYDQRVAFVQDVLQQNSALGAESARDLAVQVVYAIDHIPEATTR</sequence>
<proteinExistence type="predicted"/>
<keyword evidence="2" id="KW-1185">Reference proteome</keyword>
<evidence type="ECO:0000313" key="1">
    <source>
        <dbReference type="EMBL" id="MFC4857825.1"/>
    </source>
</evidence>
<dbReference type="EMBL" id="JBHSIS010000020">
    <property type="protein sequence ID" value="MFC4857825.1"/>
    <property type="molecule type" value="Genomic_DNA"/>
</dbReference>
<name>A0ABV9S7W5_9PSEU</name>
<dbReference type="Pfam" id="PF19826">
    <property type="entry name" value="DUF6307"/>
    <property type="match status" value="1"/>
</dbReference>
<gene>
    <name evidence="1" type="ORF">ACFPCV_30360</name>
</gene>
<organism evidence="1 2">
    <name type="scientific">Actinophytocola glycyrrhizae</name>
    <dbReference type="NCBI Taxonomy" id="2044873"/>
    <lineage>
        <taxon>Bacteria</taxon>
        <taxon>Bacillati</taxon>
        <taxon>Actinomycetota</taxon>
        <taxon>Actinomycetes</taxon>
        <taxon>Pseudonocardiales</taxon>
        <taxon>Pseudonocardiaceae</taxon>
    </lineage>
</organism>
<dbReference type="Proteomes" id="UP001595859">
    <property type="component" value="Unassembled WGS sequence"/>
</dbReference>
<comment type="caution">
    <text evidence="1">The sequence shown here is derived from an EMBL/GenBank/DDBJ whole genome shotgun (WGS) entry which is preliminary data.</text>
</comment>
<protein>
    <submittedName>
        <fullName evidence="1">DUF6307 family protein</fullName>
    </submittedName>
</protein>
<evidence type="ECO:0000313" key="2">
    <source>
        <dbReference type="Proteomes" id="UP001595859"/>
    </source>
</evidence>
<accession>A0ABV9S7W5</accession>
<dbReference type="RefSeq" id="WP_378059853.1">
    <property type="nucleotide sequence ID" value="NZ_JBHSIS010000020.1"/>
</dbReference>